<dbReference type="Proteomes" id="UP000199550">
    <property type="component" value="Unassembled WGS sequence"/>
</dbReference>
<evidence type="ECO:0000259" key="7">
    <source>
        <dbReference type="Pfam" id="PF05425"/>
    </source>
</evidence>
<comment type="subcellular location">
    <subcellularLocation>
        <location evidence="1">Cell membrane</location>
        <topology evidence="1">Multi-pass membrane protein</topology>
    </subcellularLocation>
</comment>
<keyword evidence="5 6" id="KW-0472">Membrane</keyword>
<proteinExistence type="predicted"/>
<evidence type="ECO:0000256" key="1">
    <source>
        <dbReference type="ARBA" id="ARBA00004651"/>
    </source>
</evidence>
<keyword evidence="9" id="KW-1185">Reference proteome</keyword>
<dbReference type="InterPro" id="IPR032694">
    <property type="entry name" value="CopC/D"/>
</dbReference>
<keyword evidence="4 6" id="KW-1133">Transmembrane helix</keyword>
<dbReference type="PANTHER" id="PTHR34820:SF4">
    <property type="entry name" value="INNER MEMBRANE PROTEIN YEBZ"/>
    <property type="match status" value="1"/>
</dbReference>
<dbReference type="InterPro" id="IPR008457">
    <property type="entry name" value="Cu-R_CopD_dom"/>
</dbReference>
<feature type="transmembrane region" description="Helical" evidence="6">
    <location>
        <begin position="149"/>
        <end position="171"/>
    </location>
</feature>
<accession>A0A1I4IDX7</accession>
<keyword evidence="2" id="KW-1003">Cell membrane</keyword>
<evidence type="ECO:0000313" key="9">
    <source>
        <dbReference type="Proteomes" id="UP000199550"/>
    </source>
</evidence>
<feature type="transmembrane region" description="Helical" evidence="6">
    <location>
        <begin position="90"/>
        <end position="114"/>
    </location>
</feature>
<dbReference type="GO" id="GO:0006825">
    <property type="term" value="P:copper ion transport"/>
    <property type="evidence" value="ECO:0007669"/>
    <property type="project" value="InterPro"/>
</dbReference>
<dbReference type="Pfam" id="PF05425">
    <property type="entry name" value="CopD"/>
    <property type="match status" value="1"/>
</dbReference>
<feature type="transmembrane region" description="Helical" evidence="6">
    <location>
        <begin position="260"/>
        <end position="282"/>
    </location>
</feature>
<dbReference type="PANTHER" id="PTHR34820">
    <property type="entry name" value="INNER MEMBRANE PROTEIN YEBZ"/>
    <property type="match status" value="1"/>
</dbReference>
<feature type="transmembrane region" description="Helical" evidence="6">
    <location>
        <begin position="50"/>
        <end position="70"/>
    </location>
</feature>
<evidence type="ECO:0000256" key="5">
    <source>
        <dbReference type="ARBA" id="ARBA00023136"/>
    </source>
</evidence>
<feature type="transmembrane region" description="Helical" evidence="6">
    <location>
        <begin position="183"/>
        <end position="208"/>
    </location>
</feature>
<dbReference type="RefSeq" id="WP_090191276.1">
    <property type="nucleotide sequence ID" value="NZ_FOTF01000025.1"/>
</dbReference>
<feature type="transmembrane region" description="Helical" evidence="6">
    <location>
        <begin position="121"/>
        <end position="137"/>
    </location>
</feature>
<dbReference type="OrthoDB" id="8478277at2"/>
<name>A0A1I4IDX7_9RHOB</name>
<gene>
    <name evidence="8" type="ORF">SAMN04488004_12520</name>
</gene>
<keyword evidence="3 6" id="KW-0812">Transmembrane</keyword>
<feature type="transmembrane region" description="Helical" evidence="6">
    <location>
        <begin position="15"/>
        <end position="38"/>
    </location>
</feature>
<dbReference type="STRING" id="195913.SAMN04488004_12520"/>
<dbReference type="GO" id="GO:0005886">
    <property type="term" value="C:plasma membrane"/>
    <property type="evidence" value="ECO:0007669"/>
    <property type="project" value="UniProtKB-SubCell"/>
</dbReference>
<feature type="domain" description="Copper resistance protein D" evidence="7">
    <location>
        <begin position="182"/>
        <end position="282"/>
    </location>
</feature>
<dbReference type="EMBL" id="FOTF01000025">
    <property type="protein sequence ID" value="SFL52550.1"/>
    <property type="molecule type" value="Genomic_DNA"/>
</dbReference>
<evidence type="ECO:0000256" key="3">
    <source>
        <dbReference type="ARBA" id="ARBA00022692"/>
    </source>
</evidence>
<evidence type="ECO:0000313" key="8">
    <source>
        <dbReference type="EMBL" id="SFL52550.1"/>
    </source>
</evidence>
<feature type="transmembrane region" description="Helical" evidence="6">
    <location>
        <begin position="214"/>
        <end position="239"/>
    </location>
</feature>
<dbReference type="AlphaFoldDB" id="A0A1I4IDX7"/>
<evidence type="ECO:0000256" key="4">
    <source>
        <dbReference type="ARBA" id="ARBA00022989"/>
    </source>
</evidence>
<reference evidence="9" key="1">
    <citation type="submission" date="2016-10" db="EMBL/GenBank/DDBJ databases">
        <authorList>
            <person name="Varghese N."/>
            <person name="Submissions S."/>
        </authorList>
    </citation>
    <scope>NUCLEOTIDE SEQUENCE [LARGE SCALE GENOMIC DNA]</scope>
    <source>
        <strain evidence="9">DSM 16199</strain>
    </source>
</reference>
<evidence type="ECO:0000256" key="2">
    <source>
        <dbReference type="ARBA" id="ARBA00022475"/>
    </source>
</evidence>
<organism evidence="8 9">
    <name type="scientific">Loktanella salsilacus</name>
    <dbReference type="NCBI Taxonomy" id="195913"/>
    <lineage>
        <taxon>Bacteria</taxon>
        <taxon>Pseudomonadati</taxon>
        <taxon>Pseudomonadota</taxon>
        <taxon>Alphaproteobacteria</taxon>
        <taxon>Rhodobacterales</taxon>
        <taxon>Roseobacteraceae</taxon>
        <taxon>Loktanella</taxon>
    </lineage>
</organism>
<protein>
    <submittedName>
        <fullName evidence="8">Putative copper resistance protein D</fullName>
    </submittedName>
</protein>
<evidence type="ECO:0000256" key="6">
    <source>
        <dbReference type="SAM" id="Phobius"/>
    </source>
</evidence>
<sequence length="292" mass="29921">MEGGTAIDGLTACAIIAKAIGSAAALLAMGGPLFVIAFRQAPATVLQMARQIAVAAAMIGIAVLAVRFGIRAARISGMGFAGAVDPMMLGFVWDSPLGTAAIWRMAGYLCVLGLMMPKRGGVAVSLIGAGLLAVSYTRVGHALSDPQMLLSALLVVHLLAVALWVAALLPLRRAASVPAGAALLHNFGVLASVTVPVLIIAGLGFAWIMAGSLWALFGTAYGLMLLAKVALVSILLMLAALNKWRLVPALARGLPEADKALRRAITLEVAIVGLILLATATLTSVTTPPIHL</sequence>